<organism evidence="1 2">
    <name type="scientific">Austropuccinia psidii MF-1</name>
    <dbReference type="NCBI Taxonomy" id="1389203"/>
    <lineage>
        <taxon>Eukaryota</taxon>
        <taxon>Fungi</taxon>
        <taxon>Dikarya</taxon>
        <taxon>Basidiomycota</taxon>
        <taxon>Pucciniomycotina</taxon>
        <taxon>Pucciniomycetes</taxon>
        <taxon>Pucciniales</taxon>
        <taxon>Sphaerophragmiaceae</taxon>
        <taxon>Austropuccinia</taxon>
    </lineage>
</organism>
<proteinExistence type="predicted"/>
<gene>
    <name evidence="1" type="ORF">O181_060850</name>
</gene>
<name>A0A9Q3EL84_9BASI</name>
<keyword evidence="2" id="KW-1185">Reference proteome</keyword>
<protein>
    <submittedName>
        <fullName evidence="1">Uncharacterized protein</fullName>
    </submittedName>
</protein>
<dbReference type="OrthoDB" id="2501395at2759"/>
<evidence type="ECO:0000313" key="2">
    <source>
        <dbReference type="Proteomes" id="UP000765509"/>
    </source>
</evidence>
<sequence>MINRINDPDDSGIPLFEQDNYGQWHHPMRFLLQSKKLLYLCKKRIALDASTTATNRWNESNFDAVTLITSKVNCQVFKTIVNADISDKASAMLNKINDLYASK</sequence>
<evidence type="ECO:0000313" key="1">
    <source>
        <dbReference type="EMBL" id="MBW0521135.1"/>
    </source>
</evidence>
<accession>A0A9Q3EL84</accession>
<dbReference type="Proteomes" id="UP000765509">
    <property type="component" value="Unassembled WGS sequence"/>
</dbReference>
<dbReference type="EMBL" id="AVOT02028602">
    <property type="protein sequence ID" value="MBW0521135.1"/>
    <property type="molecule type" value="Genomic_DNA"/>
</dbReference>
<reference evidence="1" key="1">
    <citation type="submission" date="2021-03" db="EMBL/GenBank/DDBJ databases">
        <title>Draft genome sequence of rust myrtle Austropuccinia psidii MF-1, a brazilian biotype.</title>
        <authorList>
            <person name="Quecine M.C."/>
            <person name="Pachon D.M.R."/>
            <person name="Bonatelli M.L."/>
            <person name="Correr F.H."/>
            <person name="Franceschini L.M."/>
            <person name="Leite T.F."/>
            <person name="Margarido G.R.A."/>
            <person name="Almeida C.A."/>
            <person name="Ferrarezi J.A."/>
            <person name="Labate C.A."/>
        </authorList>
    </citation>
    <scope>NUCLEOTIDE SEQUENCE</scope>
    <source>
        <strain evidence="1">MF-1</strain>
    </source>
</reference>
<comment type="caution">
    <text evidence="1">The sequence shown here is derived from an EMBL/GenBank/DDBJ whole genome shotgun (WGS) entry which is preliminary data.</text>
</comment>
<dbReference type="AlphaFoldDB" id="A0A9Q3EL84"/>